<comment type="caution">
    <text evidence="3">The sequence shown here is derived from an EMBL/GenBank/DDBJ whole genome shotgun (WGS) entry which is preliminary data.</text>
</comment>
<sequence length="650" mass="68287">MPWTATAEVGHPLSGPSTAQRNGNAYWHKMSYRWVDNLQWSLGRLGPFVNAFRREIGLAPISSVQYENAPSLVDELQVPFMYFFSRALLEKPPDWGPHIDVCGFLDDGGEAASGDATRPPALEAFLAAGAPPVYVGFGSISSDLEAIADAAVNAALGVGRRVVLQRGWGSLGSLHQRLPPDVFYVGRPGEEEELRERIAAGTAAVGALDHEWLFPRCRAVVHHGGCGTTQCGIRHARPCVVIAFFGDQPLWGGLVQHRGAGRLVLSRRATPRLLSEALVFACGGEAAAAAEGLRDLIREEAAAGAGLPRVVDSFHKQLPADLLACDVCAHMAHSSGGPRQEVRLARFFDTGSQLRLCDVCCYALFVHQAPEAAEGQPPPSARGPERLAVYRALDWGRGRRRWLRNLGASTAHAMEGVVAMPFVGLRSGGLVGAAVGGVAGLLNLLVAPISGARHLVNQLRSRDPLQEDPVSLQDMVHLRVDGGRLRVGAAGRAGDAVPGAAAEGLAGGRGEGPLFSRQQSDDEGLPISRRQGDLVARGEAQAGERIAPDDEAAVCSEIAEAFRGAIDFRERMLHVQAQGHEEFSAALAGADWSKGPASRALRSASGASSARSLPLLSPPPQRRGGSTSGAHGALLASPGCAGPPGAGAPG</sequence>
<feature type="region of interest" description="Disordered" evidence="1">
    <location>
        <begin position="501"/>
        <end position="526"/>
    </location>
</feature>
<dbReference type="Proteomes" id="UP001189429">
    <property type="component" value="Unassembled WGS sequence"/>
</dbReference>
<dbReference type="Gene3D" id="3.40.50.2000">
    <property type="entry name" value="Glycogen Phosphorylase B"/>
    <property type="match status" value="2"/>
</dbReference>
<dbReference type="PANTHER" id="PTHR48050">
    <property type="entry name" value="STEROL 3-BETA-GLUCOSYLTRANSFERASE"/>
    <property type="match status" value="1"/>
</dbReference>
<proteinExistence type="predicted"/>
<dbReference type="EMBL" id="CAUYUJ010016393">
    <property type="protein sequence ID" value="CAK0864721.1"/>
    <property type="molecule type" value="Genomic_DNA"/>
</dbReference>
<dbReference type="SUPFAM" id="SSF53756">
    <property type="entry name" value="UDP-Glycosyltransferase/glycogen phosphorylase"/>
    <property type="match status" value="1"/>
</dbReference>
<organism evidence="3 4">
    <name type="scientific">Prorocentrum cordatum</name>
    <dbReference type="NCBI Taxonomy" id="2364126"/>
    <lineage>
        <taxon>Eukaryota</taxon>
        <taxon>Sar</taxon>
        <taxon>Alveolata</taxon>
        <taxon>Dinophyceae</taxon>
        <taxon>Prorocentrales</taxon>
        <taxon>Prorocentraceae</taxon>
        <taxon>Prorocentrum</taxon>
    </lineage>
</organism>
<feature type="domain" description="Erythromycin biosynthesis protein CIII-like C-terminal" evidence="2">
    <location>
        <begin position="205"/>
        <end position="289"/>
    </location>
</feature>
<evidence type="ECO:0000259" key="2">
    <source>
        <dbReference type="Pfam" id="PF06722"/>
    </source>
</evidence>
<evidence type="ECO:0000256" key="1">
    <source>
        <dbReference type="SAM" id="MobiDB-lite"/>
    </source>
</evidence>
<evidence type="ECO:0000313" key="4">
    <source>
        <dbReference type="Proteomes" id="UP001189429"/>
    </source>
</evidence>
<feature type="compositionally biased region" description="Low complexity" evidence="1">
    <location>
        <begin position="596"/>
        <end position="615"/>
    </location>
</feature>
<reference evidence="3" key="1">
    <citation type="submission" date="2023-10" db="EMBL/GenBank/DDBJ databases">
        <authorList>
            <person name="Chen Y."/>
            <person name="Shah S."/>
            <person name="Dougan E. K."/>
            <person name="Thang M."/>
            <person name="Chan C."/>
        </authorList>
    </citation>
    <scope>NUCLEOTIDE SEQUENCE [LARGE SCALE GENOMIC DNA]</scope>
</reference>
<dbReference type="InterPro" id="IPR010610">
    <property type="entry name" value="EryCIII-like_C"/>
</dbReference>
<dbReference type="InterPro" id="IPR050426">
    <property type="entry name" value="Glycosyltransferase_28"/>
</dbReference>
<accession>A0ABN9UXQ8</accession>
<protein>
    <recommendedName>
        <fullName evidence="2">Erythromycin biosynthesis protein CIII-like C-terminal domain-containing protein</fullName>
    </recommendedName>
</protein>
<dbReference type="PANTHER" id="PTHR48050:SF13">
    <property type="entry name" value="STEROL 3-BETA-GLUCOSYLTRANSFERASE UGT80A2"/>
    <property type="match status" value="1"/>
</dbReference>
<name>A0ABN9UXQ8_9DINO</name>
<dbReference type="Pfam" id="PF06722">
    <property type="entry name" value="EryCIII-like_C"/>
    <property type="match status" value="1"/>
</dbReference>
<gene>
    <name evidence="3" type="ORF">PCOR1329_LOCUS52509</name>
</gene>
<keyword evidence="4" id="KW-1185">Reference proteome</keyword>
<feature type="region of interest" description="Disordered" evidence="1">
    <location>
        <begin position="596"/>
        <end position="650"/>
    </location>
</feature>
<evidence type="ECO:0000313" key="3">
    <source>
        <dbReference type="EMBL" id="CAK0864721.1"/>
    </source>
</evidence>